<dbReference type="GO" id="GO:0015501">
    <property type="term" value="F:glutamate:sodium symporter activity"/>
    <property type="evidence" value="ECO:0007669"/>
    <property type="project" value="UniProtKB-UniRule"/>
</dbReference>
<keyword evidence="1" id="KW-0769">Symport</keyword>
<keyword evidence="1" id="KW-0472">Membrane</keyword>
<proteinExistence type="inferred from homology"/>
<feature type="transmembrane region" description="Helical" evidence="1">
    <location>
        <begin position="74"/>
        <end position="97"/>
    </location>
</feature>
<dbReference type="NCBIfam" id="TIGR00210">
    <property type="entry name" value="gltS"/>
    <property type="match status" value="1"/>
</dbReference>
<keyword evidence="1" id="KW-1133">Transmembrane helix</keyword>
<keyword evidence="1" id="KW-0915">Sodium</keyword>
<evidence type="ECO:0000256" key="2">
    <source>
        <dbReference type="NCBIfam" id="TIGR00210"/>
    </source>
</evidence>
<comment type="subcellular location">
    <subcellularLocation>
        <location evidence="1">Cell membrane</location>
        <topology evidence="1">Multi-pass membrane protein</topology>
    </subcellularLocation>
</comment>
<feature type="transmembrane region" description="Helical" evidence="1">
    <location>
        <begin position="104"/>
        <end position="126"/>
    </location>
</feature>
<evidence type="ECO:0000313" key="4">
    <source>
        <dbReference type="Proteomes" id="UP000198619"/>
    </source>
</evidence>
<dbReference type="OrthoDB" id="4921038at2"/>
<evidence type="ECO:0000256" key="1">
    <source>
        <dbReference type="HAMAP-Rule" id="MF_02062"/>
    </source>
</evidence>
<dbReference type="Pfam" id="PF03616">
    <property type="entry name" value="Glt_symporter"/>
    <property type="match status" value="1"/>
</dbReference>
<keyword evidence="1" id="KW-0029">Amino-acid transport</keyword>
<feature type="transmembrane region" description="Helical" evidence="1">
    <location>
        <begin position="383"/>
        <end position="409"/>
    </location>
</feature>
<evidence type="ECO:0000313" key="3">
    <source>
        <dbReference type="EMBL" id="SFB02393.1"/>
    </source>
</evidence>
<protein>
    <recommendedName>
        <fullName evidence="1 2">Sodium/glutamate symporter</fullName>
    </recommendedName>
</protein>
<accession>A0A1I0XR26</accession>
<dbReference type="InterPro" id="IPR004445">
    <property type="entry name" value="GltS"/>
</dbReference>
<sequence>MKTELVDGLLTLKVDMVATLAIAILLLLLGYFLIKKINFFRKFCIPAPVIGGLLFSIFAFVLKQSGIITISMDTTFQSPFMIAFFTTIGLGASFKLLKKGGKCLIIYWILCGILAISQNVVGVIFAKITGIHPMFGIMAGSVSMEGGHAGAAAFGKTAEAMGVSGSTTVAIAAATFGLIFGGIIGGPIAKYLIDKYKLKPTTTDKYDVESFENVVSDTENTRITTNVVMTHMAVITVCMTIGAIASEWFSEATGLSLPGYVGAMFVAVVFRNINDKKHITKLDYYTIDLMGNTSLGIFLSMALMTLKLWELTGLAGPLLIIVIAQVVFMILYAIFVVFKFIGKDFDAAVMAAGMAGHGLGAAPNAIANMGAVTEKYGPSPKSFLIVPLVGAFLIDLIGIPTIVFFMNFFK</sequence>
<dbReference type="GO" id="GO:0005886">
    <property type="term" value="C:plasma membrane"/>
    <property type="evidence" value="ECO:0007669"/>
    <property type="project" value="UniProtKB-SubCell"/>
</dbReference>
<feature type="transmembrane region" description="Helical" evidence="1">
    <location>
        <begin position="345"/>
        <end position="363"/>
    </location>
</feature>
<dbReference type="Proteomes" id="UP000198619">
    <property type="component" value="Unassembled WGS sequence"/>
</dbReference>
<dbReference type="GO" id="GO:0015813">
    <property type="term" value="P:L-glutamate transmembrane transport"/>
    <property type="evidence" value="ECO:0007669"/>
    <property type="project" value="UniProtKB-UniRule"/>
</dbReference>
<dbReference type="PANTHER" id="PTHR36178">
    <property type="entry name" value="SLR0625 PROTEIN"/>
    <property type="match status" value="1"/>
</dbReference>
<feature type="transmembrane region" description="Helical" evidence="1">
    <location>
        <begin position="285"/>
        <end position="306"/>
    </location>
</feature>
<feature type="transmembrane region" description="Helical" evidence="1">
    <location>
        <begin position="43"/>
        <end position="62"/>
    </location>
</feature>
<keyword evidence="1" id="KW-0812">Transmembrane</keyword>
<feature type="transmembrane region" description="Helical" evidence="1">
    <location>
        <begin position="318"/>
        <end position="338"/>
    </location>
</feature>
<comment type="similarity">
    <text evidence="1">Belongs to the glutamate:Na(+) symporter (ESS) (TC 2.A.27) family.</text>
</comment>
<keyword evidence="1" id="KW-0406">Ion transport</keyword>
<dbReference type="AlphaFoldDB" id="A0A1I0XR26"/>
<keyword evidence="1" id="KW-1003">Cell membrane</keyword>
<gene>
    <name evidence="3" type="ORF">SAMN04488528_100928</name>
</gene>
<organism evidence="3 4">
    <name type="scientific">Clostridium frigidicarnis</name>
    <dbReference type="NCBI Taxonomy" id="84698"/>
    <lineage>
        <taxon>Bacteria</taxon>
        <taxon>Bacillati</taxon>
        <taxon>Bacillota</taxon>
        <taxon>Clostridia</taxon>
        <taxon>Eubacteriales</taxon>
        <taxon>Clostridiaceae</taxon>
        <taxon>Clostridium</taxon>
    </lineage>
</organism>
<dbReference type="RefSeq" id="WP_090040189.1">
    <property type="nucleotide sequence ID" value="NZ_FOKI01000009.1"/>
</dbReference>
<feature type="transmembrane region" description="Helical" evidence="1">
    <location>
        <begin position="255"/>
        <end position="273"/>
    </location>
</feature>
<dbReference type="PANTHER" id="PTHR36178:SF1">
    <property type="entry name" value="SODIUM_GLUTAMATE SYMPORTER"/>
    <property type="match status" value="1"/>
</dbReference>
<name>A0A1I0XR26_9CLOT</name>
<dbReference type="HAMAP" id="MF_02062">
    <property type="entry name" value="GltS"/>
    <property type="match status" value="1"/>
</dbReference>
<feature type="transmembrane region" description="Helical" evidence="1">
    <location>
        <begin position="169"/>
        <end position="189"/>
    </location>
</feature>
<keyword evidence="4" id="KW-1185">Reference proteome</keyword>
<keyword evidence="1" id="KW-0813">Transport</keyword>
<keyword evidence="1" id="KW-0739">Sodium transport</keyword>
<feature type="transmembrane region" description="Helical" evidence="1">
    <location>
        <begin position="16"/>
        <end position="34"/>
    </location>
</feature>
<reference evidence="3 4" key="1">
    <citation type="submission" date="2016-10" db="EMBL/GenBank/DDBJ databases">
        <authorList>
            <person name="de Groot N.N."/>
        </authorList>
    </citation>
    <scope>NUCLEOTIDE SEQUENCE [LARGE SCALE GENOMIC DNA]</scope>
    <source>
        <strain evidence="3 4">DSM 12271</strain>
    </source>
</reference>
<dbReference type="EMBL" id="FOKI01000009">
    <property type="protein sequence ID" value="SFB02393.1"/>
    <property type="molecule type" value="Genomic_DNA"/>
</dbReference>
<feature type="transmembrane region" description="Helical" evidence="1">
    <location>
        <begin position="228"/>
        <end position="249"/>
    </location>
</feature>
<comment type="function">
    <text evidence="1">Catalyzes the sodium-dependent transport of glutamate.</text>
</comment>
<dbReference type="STRING" id="84698.SAMN04488528_100928"/>